<reference evidence="2" key="1">
    <citation type="journal article" date="2019" name="Int. J. Syst. Evol. Microbiol.">
        <title>The Global Catalogue of Microorganisms (GCM) 10K type strain sequencing project: providing services to taxonomists for standard genome sequencing and annotation.</title>
        <authorList>
            <consortium name="The Broad Institute Genomics Platform"/>
            <consortium name="The Broad Institute Genome Sequencing Center for Infectious Disease"/>
            <person name="Wu L."/>
            <person name="Ma J."/>
        </authorList>
    </citation>
    <scope>NUCLEOTIDE SEQUENCE [LARGE SCALE GENOMIC DNA]</scope>
    <source>
        <strain evidence="2">JCM 9092</strain>
    </source>
</reference>
<dbReference type="RefSeq" id="WP_344522216.1">
    <property type="nucleotide sequence ID" value="NZ_BAAAUG010000069.1"/>
</dbReference>
<proteinExistence type="predicted"/>
<protein>
    <submittedName>
        <fullName evidence="1">Uncharacterized protein</fullName>
    </submittedName>
</protein>
<accession>A0ABP6MLL8</accession>
<evidence type="ECO:0000313" key="2">
    <source>
        <dbReference type="Proteomes" id="UP001501637"/>
    </source>
</evidence>
<comment type="caution">
    <text evidence="1">The sequence shown here is derived from an EMBL/GenBank/DDBJ whole genome shotgun (WGS) entry which is preliminary data.</text>
</comment>
<organism evidence="1 2">
    <name type="scientific">Streptomyces rectiviolaceus</name>
    <dbReference type="NCBI Taxonomy" id="332591"/>
    <lineage>
        <taxon>Bacteria</taxon>
        <taxon>Bacillati</taxon>
        <taxon>Actinomycetota</taxon>
        <taxon>Actinomycetes</taxon>
        <taxon>Kitasatosporales</taxon>
        <taxon>Streptomycetaceae</taxon>
        <taxon>Streptomyces</taxon>
    </lineage>
</organism>
<dbReference type="EMBL" id="BAAAUG010000069">
    <property type="protein sequence ID" value="GAA3112519.1"/>
    <property type="molecule type" value="Genomic_DNA"/>
</dbReference>
<dbReference type="Proteomes" id="UP001501637">
    <property type="component" value="Unassembled WGS sequence"/>
</dbReference>
<name>A0ABP6MLL8_9ACTN</name>
<keyword evidence="2" id="KW-1185">Reference proteome</keyword>
<gene>
    <name evidence="1" type="ORF">GCM10010449_38410</name>
</gene>
<evidence type="ECO:0000313" key="1">
    <source>
        <dbReference type="EMBL" id="GAA3112519.1"/>
    </source>
</evidence>
<sequence>MSEQQHLEVEAAGLKWIGEHSFEDAKSGVPGMRGSISLTAVRGVEAEEFLVRLGADLEQLQCQDLYKDRDELAMPSGLDMTQISRAMYGTCGDWLYVLEDGFAATWFFGYRGVPAMAPLVGEEVICLTLNHHDAPALLLHAPGDGQTRQAEFGEAAEWSPALDAALRAAHAVFPSPYDGSGTTAEEAQQYVEEHRAELSPAVFTAVGQYCGLTIDCATVEAGMLPLAMISLPAI</sequence>